<dbReference type="PANTHER" id="PTHR33112:SF16">
    <property type="entry name" value="HETEROKARYON INCOMPATIBILITY DOMAIN-CONTAINING PROTEIN"/>
    <property type="match status" value="1"/>
</dbReference>
<reference evidence="2" key="1">
    <citation type="submission" date="2016-08" db="EMBL/GenBank/DDBJ databases">
        <authorList>
            <person name="Yan J."/>
        </authorList>
    </citation>
    <scope>NUCLEOTIDE SEQUENCE</scope>
    <source>
        <strain evidence="2">CSS-01s</strain>
    </source>
</reference>
<dbReference type="Pfam" id="PF06985">
    <property type="entry name" value="HET"/>
    <property type="match status" value="1"/>
</dbReference>
<evidence type="ECO:0000313" key="2">
    <source>
        <dbReference type="EMBL" id="KAF9629006.1"/>
    </source>
</evidence>
<sequence length="268" mass="31278">MIIEELGIEYLWIDRLCIIQDSAEDWRQEASQMGEVYSNAFFTVCAHGAADDSQGCFFPRIPSDVAPTELTLALRHPSDKSSYILGENYLTWIYRFDARVLRRAWVLQEQLLSRRILYFGREQIFWECRSTTRCETYPNGVPIINAHAIMTRMLDRDKILWKTPLDVASENNIRVRLHLDTLGSCLLEWEQTVQEYNRRHLTHVNDRLVAIAGLASQMKEKLRGLGADDAYHAGIWGFSLPRGLLWQVHGTRCRGMRFWRSGKYDYEK</sequence>
<reference evidence="2" key="2">
    <citation type="journal article" date="2018" name="DNA Res.">
        <title>Comparative genome and transcriptome analyses reveal adaptations to opportunistic infections in woody plant degrading pathogens of Botryosphaeriaceae.</title>
        <authorList>
            <person name="Yan J.Y."/>
            <person name="Zhao W.S."/>
            <person name="Chen Z."/>
            <person name="Xing Q.K."/>
            <person name="Zhang W."/>
            <person name="Chethana K.W.T."/>
            <person name="Xue M.F."/>
            <person name="Xu J.P."/>
            <person name="Phillips A.J.L."/>
            <person name="Wang Y."/>
            <person name="Liu J.H."/>
            <person name="Liu M."/>
            <person name="Zhou Y."/>
            <person name="Jayawardena R.S."/>
            <person name="Manawasinghe I.S."/>
            <person name="Huang J.B."/>
            <person name="Qiao G.H."/>
            <person name="Fu C.Y."/>
            <person name="Guo F.F."/>
            <person name="Dissanayake A.J."/>
            <person name="Peng Y.L."/>
            <person name="Hyde K.D."/>
            <person name="Li X.H."/>
        </authorList>
    </citation>
    <scope>NUCLEOTIDE SEQUENCE</scope>
    <source>
        <strain evidence="2">CSS-01s</strain>
    </source>
</reference>
<accession>A0A8H7INW0</accession>
<dbReference type="Proteomes" id="UP000627934">
    <property type="component" value="Unassembled WGS sequence"/>
</dbReference>
<name>A0A8H7INW0_9PEZI</name>
<evidence type="ECO:0000259" key="1">
    <source>
        <dbReference type="Pfam" id="PF06985"/>
    </source>
</evidence>
<dbReference type="PANTHER" id="PTHR33112">
    <property type="entry name" value="DOMAIN PROTEIN, PUTATIVE-RELATED"/>
    <property type="match status" value="1"/>
</dbReference>
<evidence type="ECO:0000313" key="3">
    <source>
        <dbReference type="Proteomes" id="UP000627934"/>
    </source>
</evidence>
<dbReference type="EMBL" id="MDYX01000024">
    <property type="protein sequence ID" value="KAF9629006.1"/>
    <property type="molecule type" value="Genomic_DNA"/>
</dbReference>
<gene>
    <name evidence="2" type="ORF">BFW01_g10209</name>
</gene>
<organism evidence="2 3">
    <name type="scientific">Lasiodiplodia theobromae</name>
    <dbReference type="NCBI Taxonomy" id="45133"/>
    <lineage>
        <taxon>Eukaryota</taxon>
        <taxon>Fungi</taxon>
        <taxon>Dikarya</taxon>
        <taxon>Ascomycota</taxon>
        <taxon>Pezizomycotina</taxon>
        <taxon>Dothideomycetes</taxon>
        <taxon>Dothideomycetes incertae sedis</taxon>
        <taxon>Botryosphaeriales</taxon>
        <taxon>Botryosphaeriaceae</taxon>
        <taxon>Lasiodiplodia</taxon>
    </lineage>
</organism>
<dbReference type="InterPro" id="IPR010730">
    <property type="entry name" value="HET"/>
</dbReference>
<comment type="caution">
    <text evidence="2">The sequence shown here is derived from an EMBL/GenBank/DDBJ whole genome shotgun (WGS) entry which is preliminary data.</text>
</comment>
<dbReference type="AlphaFoldDB" id="A0A8H7INW0"/>
<proteinExistence type="predicted"/>
<feature type="domain" description="Heterokaryon incompatibility" evidence="1">
    <location>
        <begin position="3"/>
        <end position="109"/>
    </location>
</feature>
<protein>
    <submittedName>
        <fullName evidence="2">Heterokaryon incompatibility protein</fullName>
    </submittedName>
</protein>